<evidence type="ECO:0000256" key="1">
    <source>
        <dbReference type="ARBA" id="ARBA00004496"/>
    </source>
</evidence>
<dbReference type="SMART" id="SM00862">
    <property type="entry name" value="Trans_reg_C"/>
    <property type="match status" value="1"/>
</dbReference>
<dbReference type="GO" id="GO:0000976">
    <property type="term" value="F:transcription cis-regulatory region binding"/>
    <property type="evidence" value="ECO:0007669"/>
    <property type="project" value="TreeGrafter"/>
</dbReference>
<dbReference type="PANTHER" id="PTHR48111:SF49">
    <property type="entry name" value="HEME RESPONSE REGULATOR HSSR"/>
    <property type="match status" value="1"/>
</dbReference>
<reference evidence="16" key="1">
    <citation type="submission" date="2009-01" db="EMBL/GenBank/DDBJ databases">
        <authorList>
            <person name="Qin X."/>
            <person name="Bachman B."/>
            <person name="Battles P."/>
            <person name="Bell A."/>
            <person name="Bess C."/>
            <person name="Bickham C."/>
            <person name="Chaboub L."/>
            <person name="Chen D."/>
            <person name="Coyle M."/>
            <person name="Deiros D.R."/>
            <person name="Dinh H."/>
            <person name="Forbes L."/>
            <person name="Fowler G."/>
            <person name="Francisco L."/>
            <person name="Fu Q."/>
            <person name="Gubbala S."/>
            <person name="Hale W."/>
            <person name="Han Y."/>
            <person name="Hemphill L."/>
            <person name="Highlander S.K."/>
            <person name="Hirani K."/>
            <person name="Hogues M."/>
            <person name="Jackson L."/>
            <person name="Jakkamsetti A."/>
            <person name="Javaid M."/>
            <person name="Jiang H."/>
            <person name="Korchina V."/>
            <person name="Kovar C."/>
            <person name="Lara F."/>
            <person name="Lee S."/>
            <person name="Mata R."/>
            <person name="Mathew T."/>
            <person name="Moen C."/>
            <person name="Morales K."/>
            <person name="Munidasa M."/>
            <person name="Nazareth L."/>
            <person name="Ngo R."/>
            <person name="Nguyen L."/>
            <person name="Okwuonu G."/>
            <person name="Ongeri F."/>
            <person name="Patil S."/>
            <person name="Petrosino J."/>
            <person name="Pham C."/>
            <person name="Pham P."/>
            <person name="Pu L.-L."/>
            <person name="Puazo M."/>
            <person name="Raj R."/>
            <person name="Reid J."/>
            <person name="Rouhana J."/>
            <person name="Saada N."/>
            <person name="Shang Y."/>
            <person name="Simmons D."/>
            <person name="Thornton R."/>
            <person name="Warren J."/>
            <person name="Weissenberger G."/>
            <person name="Zhang J."/>
            <person name="Zhang L."/>
            <person name="Zhou C."/>
            <person name="Zhu D."/>
            <person name="Muzny D."/>
            <person name="Worley K."/>
            <person name="Gibbs R."/>
        </authorList>
    </citation>
    <scope>NUCLEOTIDE SEQUENCE [LARGE SCALE GENOMIC DNA]</scope>
    <source>
        <strain evidence="16">LMS2-1</strain>
    </source>
</reference>
<evidence type="ECO:0000256" key="12">
    <source>
        <dbReference type="PROSITE-ProRule" id="PRU00169"/>
    </source>
</evidence>
<evidence type="ECO:0000313" key="16">
    <source>
        <dbReference type="EMBL" id="EEN81743.1"/>
    </source>
</evidence>
<feature type="domain" description="Response regulatory" evidence="14">
    <location>
        <begin position="37"/>
        <end position="151"/>
    </location>
</feature>
<evidence type="ECO:0000313" key="17">
    <source>
        <dbReference type="Proteomes" id="UP000004525"/>
    </source>
</evidence>
<dbReference type="Gene3D" id="1.10.10.10">
    <property type="entry name" value="Winged helix-like DNA-binding domain superfamily/Winged helix DNA-binding domain"/>
    <property type="match status" value="1"/>
</dbReference>
<evidence type="ECO:0000256" key="8">
    <source>
        <dbReference type="ARBA" id="ARBA00023159"/>
    </source>
</evidence>
<comment type="function">
    <text evidence="10">Member of the two-component regulatory system HssS/HssR involved in intracellular heme homeostasis and tempering of staphylococcal virulence. Phosphorylated HssR binds to a direct repeat sequence within hrtAB promoter and activates the expression of hrtAB, an efflux pump, in response to extracellular heme, hemin, hemoglobin or blood.</text>
</comment>
<comment type="caution">
    <text evidence="16">The sequence shown here is derived from an EMBL/GenBank/DDBJ whole genome shotgun (WGS) entry which is preliminary data.</text>
</comment>
<keyword evidence="8" id="KW-0010">Activator</keyword>
<dbReference type="Gene3D" id="3.40.50.2300">
    <property type="match status" value="1"/>
</dbReference>
<feature type="modified residue" description="4-aspartylphosphate" evidence="12">
    <location>
        <position position="86"/>
    </location>
</feature>
<dbReference type="Pfam" id="PF00072">
    <property type="entry name" value="Response_reg"/>
    <property type="match status" value="1"/>
</dbReference>
<dbReference type="GO" id="GO:0005829">
    <property type="term" value="C:cytosol"/>
    <property type="evidence" value="ECO:0007669"/>
    <property type="project" value="TreeGrafter"/>
</dbReference>
<evidence type="ECO:0000256" key="10">
    <source>
        <dbReference type="ARBA" id="ARBA00037471"/>
    </source>
</evidence>
<evidence type="ECO:0000256" key="11">
    <source>
        <dbReference type="ARBA" id="ARBA00039976"/>
    </source>
</evidence>
<feature type="DNA-binding region" description="OmpR/PhoB-type" evidence="13">
    <location>
        <begin position="159"/>
        <end position="256"/>
    </location>
</feature>
<keyword evidence="2" id="KW-0963">Cytoplasm</keyword>
<dbReference type="SUPFAM" id="SSF52172">
    <property type="entry name" value="CheY-like"/>
    <property type="match status" value="1"/>
</dbReference>
<sequence>MTNMSGISILFSKQRPIDPQRKTRLTRTKKERLTLVKILVVEDDRNFNDLIATILRQNGYTVQGAENPPAAYDLLQSEQFDLVLSDIMMPQVDGYQFAQELRRTDPSIPILFITARDDIASKEKGFNSGIDDYMVKPINFNELLLRIKALLRRAKITADNLLIVGNLTLNNEAITAQVNHQTVDVTVREFQILYKLLSYPDHAFSRAELINEFWDLASDTSMRAVDVYITKLREKFKAADGFTIKTIHGLGYKAVLTL</sequence>
<keyword evidence="6" id="KW-0843">Virulence</keyword>
<dbReference type="InterPro" id="IPR011006">
    <property type="entry name" value="CheY-like_superfamily"/>
</dbReference>
<evidence type="ECO:0000256" key="2">
    <source>
        <dbReference type="ARBA" id="ARBA00022490"/>
    </source>
</evidence>
<feature type="domain" description="OmpR/PhoB-type" evidence="15">
    <location>
        <begin position="159"/>
        <end position="256"/>
    </location>
</feature>
<gene>
    <name evidence="16" type="ORF">HMPREF0539_0201</name>
</gene>
<dbReference type="PROSITE" id="PS50110">
    <property type="entry name" value="RESPONSE_REGULATORY"/>
    <property type="match status" value="1"/>
</dbReference>
<evidence type="ECO:0000259" key="15">
    <source>
        <dbReference type="PROSITE" id="PS51755"/>
    </source>
</evidence>
<dbReference type="InterPro" id="IPR001867">
    <property type="entry name" value="OmpR/PhoB-type_DNA-bd"/>
</dbReference>
<dbReference type="GO" id="GO:0006355">
    <property type="term" value="P:regulation of DNA-templated transcription"/>
    <property type="evidence" value="ECO:0007669"/>
    <property type="project" value="InterPro"/>
</dbReference>
<dbReference type="Proteomes" id="UP000004525">
    <property type="component" value="Unassembled WGS sequence"/>
</dbReference>
<proteinExistence type="predicted"/>
<protein>
    <recommendedName>
        <fullName evidence="11">Heme response regulator HssR</fullName>
    </recommendedName>
</protein>
<dbReference type="EMBL" id="ACIZ01000013">
    <property type="protein sequence ID" value="EEN81743.1"/>
    <property type="molecule type" value="Genomic_DNA"/>
</dbReference>
<dbReference type="Pfam" id="PF00486">
    <property type="entry name" value="Trans_reg_C"/>
    <property type="match status" value="1"/>
</dbReference>
<evidence type="ECO:0000256" key="7">
    <source>
        <dbReference type="ARBA" id="ARBA00023125"/>
    </source>
</evidence>
<evidence type="ECO:0000256" key="13">
    <source>
        <dbReference type="PROSITE-ProRule" id="PRU01091"/>
    </source>
</evidence>
<keyword evidence="3 12" id="KW-0597">Phosphoprotein</keyword>
<dbReference type="InterPro" id="IPR039420">
    <property type="entry name" value="WalR-like"/>
</dbReference>
<evidence type="ECO:0000256" key="9">
    <source>
        <dbReference type="ARBA" id="ARBA00023163"/>
    </source>
</evidence>
<dbReference type="InterPro" id="IPR001789">
    <property type="entry name" value="Sig_transdc_resp-reg_receiver"/>
</dbReference>
<evidence type="ECO:0000256" key="5">
    <source>
        <dbReference type="ARBA" id="ARBA00023015"/>
    </source>
</evidence>
<keyword evidence="9" id="KW-0804">Transcription</keyword>
<evidence type="ECO:0000256" key="4">
    <source>
        <dbReference type="ARBA" id="ARBA00023012"/>
    </source>
</evidence>
<evidence type="ECO:0000256" key="3">
    <source>
        <dbReference type="ARBA" id="ARBA00022553"/>
    </source>
</evidence>
<dbReference type="GO" id="GO:0032993">
    <property type="term" value="C:protein-DNA complex"/>
    <property type="evidence" value="ECO:0007669"/>
    <property type="project" value="TreeGrafter"/>
</dbReference>
<accession>C2JTG7</accession>
<dbReference type="HOGENOM" id="CLU_000445_30_3_9"/>
<keyword evidence="17" id="KW-1185">Reference proteome</keyword>
<dbReference type="SMART" id="SM00448">
    <property type="entry name" value="REC"/>
    <property type="match status" value="1"/>
</dbReference>
<evidence type="ECO:0000256" key="6">
    <source>
        <dbReference type="ARBA" id="ARBA00023026"/>
    </source>
</evidence>
<organism evidence="16 17">
    <name type="scientific">Lacticaseibacillus rhamnosus (strain LMS2-1)</name>
    <dbReference type="NCBI Taxonomy" id="525361"/>
    <lineage>
        <taxon>Bacteria</taxon>
        <taxon>Bacillati</taxon>
        <taxon>Bacillota</taxon>
        <taxon>Bacilli</taxon>
        <taxon>Lactobacillales</taxon>
        <taxon>Lactobacillaceae</taxon>
        <taxon>Lacticaseibacillus</taxon>
    </lineage>
</organism>
<keyword evidence="5" id="KW-0805">Transcription regulation</keyword>
<name>C2JTG7_LACRM</name>
<dbReference type="PROSITE" id="PS51755">
    <property type="entry name" value="OMPR_PHOB"/>
    <property type="match status" value="1"/>
</dbReference>
<dbReference type="AlphaFoldDB" id="C2JTG7"/>
<dbReference type="PANTHER" id="PTHR48111">
    <property type="entry name" value="REGULATOR OF RPOS"/>
    <property type="match status" value="1"/>
</dbReference>
<dbReference type="CDD" id="cd00383">
    <property type="entry name" value="trans_reg_C"/>
    <property type="match status" value="1"/>
</dbReference>
<evidence type="ECO:0000259" key="14">
    <source>
        <dbReference type="PROSITE" id="PS50110"/>
    </source>
</evidence>
<dbReference type="GO" id="GO:0000156">
    <property type="term" value="F:phosphorelay response regulator activity"/>
    <property type="evidence" value="ECO:0007669"/>
    <property type="project" value="TreeGrafter"/>
</dbReference>
<keyword evidence="7 13" id="KW-0238">DNA-binding</keyword>
<keyword evidence="4" id="KW-0902">Two-component regulatory system</keyword>
<dbReference type="InterPro" id="IPR036388">
    <property type="entry name" value="WH-like_DNA-bd_sf"/>
</dbReference>
<comment type="subcellular location">
    <subcellularLocation>
        <location evidence="1">Cytoplasm</location>
    </subcellularLocation>
</comment>